<evidence type="ECO:0000256" key="4">
    <source>
        <dbReference type="SAM" id="Coils"/>
    </source>
</evidence>
<keyword evidence="3" id="KW-0813">Transport</keyword>
<protein>
    <submittedName>
        <fullName evidence="7">Penicillin-binding protein activator</fullName>
    </submittedName>
</protein>
<dbReference type="KEGG" id="peg:E5R92_04450"/>
<dbReference type="InterPro" id="IPR028082">
    <property type="entry name" value="Peripla_BP_I"/>
</dbReference>
<dbReference type="SUPFAM" id="SSF53822">
    <property type="entry name" value="Periplasmic binding protein-like I"/>
    <property type="match status" value="1"/>
</dbReference>
<gene>
    <name evidence="7" type="ORF">E5R92_04450</name>
</gene>
<feature type="coiled-coil region" evidence="4">
    <location>
        <begin position="189"/>
        <end position="223"/>
    </location>
</feature>
<keyword evidence="2" id="KW-0732">Signal</keyword>
<evidence type="ECO:0000256" key="5">
    <source>
        <dbReference type="SAM" id="Phobius"/>
    </source>
</evidence>
<organism evidence="7 8">
    <name type="scientific">Candidatus Pelagibacter giovannonii</name>
    <dbReference type="NCBI Taxonomy" id="2563896"/>
    <lineage>
        <taxon>Bacteria</taxon>
        <taxon>Pseudomonadati</taxon>
        <taxon>Pseudomonadota</taxon>
        <taxon>Alphaproteobacteria</taxon>
        <taxon>Candidatus Pelagibacterales</taxon>
        <taxon>Candidatus Pelagibacteraceae</taxon>
        <taxon>Candidatus Pelagibacter</taxon>
    </lineage>
</organism>
<comment type="similarity">
    <text evidence="1">Belongs to the leucine-binding protein family.</text>
</comment>
<dbReference type="Proteomes" id="UP000501094">
    <property type="component" value="Chromosome"/>
</dbReference>
<reference evidence="7 8" key="1">
    <citation type="journal article" date="2020" name="Nat. Microbiol.">
        <title>Lysogenic host-virus interactions in SAR11 marine bacteria.</title>
        <authorList>
            <person name="Morris R.M."/>
            <person name="Cain K.R."/>
            <person name="Hvorecny K.L."/>
            <person name="Kollman J.M."/>
        </authorList>
    </citation>
    <scope>NUCLEOTIDE SEQUENCE [LARGE SCALE GENOMIC DNA]</scope>
    <source>
        <strain evidence="7 8">NP1</strain>
    </source>
</reference>
<dbReference type="AlphaFoldDB" id="A0A6H1Q4K1"/>
<keyword evidence="4" id="KW-0175">Coiled coil</keyword>
<evidence type="ECO:0000313" key="7">
    <source>
        <dbReference type="EMBL" id="QIZ21029.1"/>
    </source>
</evidence>
<feature type="domain" description="Leucine-binding protein" evidence="6">
    <location>
        <begin position="27"/>
        <end position="172"/>
    </location>
</feature>
<keyword evidence="5" id="KW-0472">Membrane</keyword>
<evidence type="ECO:0000256" key="1">
    <source>
        <dbReference type="ARBA" id="ARBA00010062"/>
    </source>
</evidence>
<sequence>MNKIIKIIFFLAFTLSIAPGTILANNKIKIGLLVPLTGKNSEIGQSIIKSTRLAINTINNASIEIIPKDTQSNPERTLRVAKELASSGIKIVIGPVFNESLIYLDELNELTFLALTNKNENFSKNIINAGINATSQLNAIKKFIELIEIKNTIFLTPDVSFRNEIEKAISNSKIKILENYIYNTDPTKLTKQIEKITRYDIRKQNLEDEINRLEKSEQIDKERLIERLKKRDTLGSVKFDSLVISDFDESLKSVTTSLLYTDISPKEKYFITLNQWFDESLLKETSSQPLYFPSANKENYNKFLNEYFEKYNQYPNQLSFLSYDLVGLVYYLILQNNFIIDKKMFTKKTLFRGKVGIFEIKNNKINHILNFYKVEDRKFKKVF</sequence>
<keyword evidence="5" id="KW-0812">Transmembrane</keyword>
<evidence type="ECO:0000259" key="6">
    <source>
        <dbReference type="Pfam" id="PF13458"/>
    </source>
</evidence>
<keyword evidence="8" id="KW-1185">Reference proteome</keyword>
<dbReference type="Gene3D" id="3.40.50.2300">
    <property type="match status" value="1"/>
</dbReference>
<name>A0A6H1Q4K1_9PROT</name>
<proteinExistence type="inferred from homology"/>
<dbReference type="EMBL" id="CP038852">
    <property type="protein sequence ID" value="QIZ21029.1"/>
    <property type="molecule type" value="Genomic_DNA"/>
</dbReference>
<dbReference type="InterPro" id="IPR028081">
    <property type="entry name" value="Leu-bd"/>
</dbReference>
<dbReference type="Pfam" id="PF13458">
    <property type="entry name" value="Peripla_BP_6"/>
    <property type="match status" value="1"/>
</dbReference>
<evidence type="ECO:0000256" key="2">
    <source>
        <dbReference type="ARBA" id="ARBA00022729"/>
    </source>
</evidence>
<dbReference type="RefSeq" id="WP_168606899.1">
    <property type="nucleotide sequence ID" value="NZ_CP038852.1"/>
</dbReference>
<keyword evidence="3" id="KW-0029">Amino-acid transport</keyword>
<dbReference type="InterPro" id="IPR051010">
    <property type="entry name" value="BCAA_transport"/>
</dbReference>
<keyword evidence="5" id="KW-1133">Transmembrane helix</keyword>
<evidence type="ECO:0000256" key="3">
    <source>
        <dbReference type="ARBA" id="ARBA00022970"/>
    </source>
</evidence>
<dbReference type="GO" id="GO:0006865">
    <property type="term" value="P:amino acid transport"/>
    <property type="evidence" value="ECO:0007669"/>
    <property type="project" value="UniProtKB-KW"/>
</dbReference>
<dbReference type="PANTHER" id="PTHR30483:SF6">
    <property type="entry name" value="PERIPLASMIC BINDING PROTEIN OF ABC TRANSPORTER FOR NATURAL AMINO ACIDS"/>
    <property type="match status" value="1"/>
</dbReference>
<feature type="transmembrane region" description="Helical" evidence="5">
    <location>
        <begin position="320"/>
        <end position="340"/>
    </location>
</feature>
<accession>A0A6H1Q4K1</accession>
<evidence type="ECO:0000313" key="8">
    <source>
        <dbReference type="Proteomes" id="UP000501094"/>
    </source>
</evidence>
<dbReference type="PANTHER" id="PTHR30483">
    <property type="entry name" value="LEUCINE-SPECIFIC-BINDING PROTEIN"/>
    <property type="match status" value="1"/>
</dbReference>